<evidence type="ECO:0000256" key="1">
    <source>
        <dbReference type="SAM" id="SignalP"/>
    </source>
</evidence>
<keyword evidence="1" id="KW-0732">Signal</keyword>
<comment type="caution">
    <text evidence="2">The sequence shown here is derived from an EMBL/GenBank/DDBJ whole genome shotgun (WGS) entry which is preliminary data.</text>
</comment>
<organism evidence="2 3">
    <name type="scientific">Asbolus verrucosus</name>
    <name type="common">Desert ironclad beetle</name>
    <dbReference type="NCBI Taxonomy" id="1661398"/>
    <lineage>
        <taxon>Eukaryota</taxon>
        <taxon>Metazoa</taxon>
        <taxon>Ecdysozoa</taxon>
        <taxon>Arthropoda</taxon>
        <taxon>Hexapoda</taxon>
        <taxon>Insecta</taxon>
        <taxon>Pterygota</taxon>
        <taxon>Neoptera</taxon>
        <taxon>Endopterygota</taxon>
        <taxon>Coleoptera</taxon>
        <taxon>Polyphaga</taxon>
        <taxon>Cucujiformia</taxon>
        <taxon>Tenebrionidae</taxon>
        <taxon>Pimeliinae</taxon>
        <taxon>Asbolus</taxon>
    </lineage>
</organism>
<reference evidence="2 3" key="1">
    <citation type="submission" date="2017-03" db="EMBL/GenBank/DDBJ databases">
        <title>Genome of the blue death feigning beetle - Asbolus verrucosus.</title>
        <authorList>
            <person name="Rider S.D."/>
        </authorList>
    </citation>
    <scope>NUCLEOTIDE SEQUENCE [LARGE SCALE GENOMIC DNA]</scope>
    <source>
        <strain evidence="2">Butters</strain>
        <tissue evidence="2">Head and leg muscle</tissue>
    </source>
</reference>
<evidence type="ECO:0000313" key="2">
    <source>
        <dbReference type="EMBL" id="RZC38518.1"/>
    </source>
</evidence>
<name>A0A482W1M6_ASBVE</name>
<accession>A0A482W1M6</accession>
<dbReference type="AlphaFoldDB" id="A0A482W1M6"/>
<dbReference type="OrthoDB" id="8178672at2759"/>
<feature type="chain" id="PRO_5019839920" evidence="1">
    <location>
        <begin position="18"/>
        <end position="120"/>
    </location>
</feature>
<protein>
    <submittedName>
        <fullName evidence="2">Uncharacterized protein</fullName>
    </submittedName>
</protein>
<keyword evidence="3" id="KW-1185">Reference proteome</keyword>
<dbReference type="EMBL" id="QDEB01042669">
    <property type="protein sequence ID" value="RZC38518.1"/>
    <property type="molecule type" value="Genomic_DNA"/>
</dbReference>
<feature type="signal peptide" evidence="1">
    <location>
        <begin position="1"/>
        <end position="17"/>
    </location>
</feature>
<gene>
    <name evidence="2" type="ORF">BDFB_011894</name>
</gene>
<proteinExistence type="predicted"/>
<dbReference type="Proteomes" id="UP000292052">
    <property type="component" value="Unassembled WGS sequence"/>
</dbReference>
<evidence type="ECO:0000313" key="3">
    <source>
        <dbReference type="Proteomes" id="UP000292052"/>
    </source>
</evidence>
<sequence length="120" mass="13013">MKFATLIFVITLSAVYAFYVNPNIHGRVSSHNNAQVFKSLADFFNKLSVKTTVKRCGNTFDESCANGAVPGAASDEEWLANGPGKRCANFYDESCMNGNINGASPDEAWINVDGNTPGRR</sequence>